<dbReference type="GO" id="GO:0004803">
    <property type="term" value="F:transposase activity"/>
    <property type="evidence" value="ECO:0007669"/>
    <property type="project" value="InterPro"/>
</dbReference>
<sequence length="135" mass="15428">MSRGGKPTKIHTIVDGLGNPILFHLTGGNIFDSTPVCELLDEIPIKGSNILGDKAYGSHTIRKYITNHEANYTIPPKSNAKAPWNVDWYLYKERHLVECFFNKIKHFRRIATRYDKLATSFLAFVYVAAIFRLTQ</sequence>
<comment type="caution">
    <text evidence="3">The sequence shown here is derived from an EMBL/GenBank/DDBJ whole genome shotgun (WGS) entry which is preliminary data.</text>
</comment>
<organism evidence="3 4">
    <name type="scientific">Bacillus cereus VD196</name>
    <dbReference type="NCBI Taxonomy" id="1053243"/>
    <lineage>
        <taxon>Bacteria</taxon>
        <taxon>Bacillati</taxon>
        <taxon>Bacillota</taxon>
        <taxon>Bacilli</taxon>
        <taxon>Bacillales</taxon>
        <taxon>Bacillaceae</taxon>
        <taxon>Bacillus</taxon>
        <taxon>Bacillus cereus group</taxon>
    </lineage>
</organism>
<reference evidence="3 4" key="1">
    <citation type="submission" date="2012-12" db="EMBL/GenBank/DDBJ databases">
        <title>The Genome Sequence of Bacillus cereus VD196.</title>
        <authorList>
            <consortium name="The Broad Institute Genome Sequencing Platform"/>
            <consortium name="The Broad Institute Genome Sequencing Center for Infectious Disease"/>
            <person name="Feldgarden M."/>
            <person name="Van der Auwera G.A."/>
            <person name="Mahillon J."/>
            <person name="Duprez V."/>
            <person name="Timmery S."/>
            <person name="Mattelet C."/>
            <person name="Dierick K."/>
            <person name="Sun M."/>
            <person name="Yu Z."/>
            <person name="Zhu L."/>
            <person name="Hu X."/>
            <person name="Shank E.B."/>
            <person name="Swiecicka I."/>
            <person name="Hansen B.M."/>
            <person name="Andrup L."/>
            <person name="Walker B."/>
            <person name="Young S.K."/>
            <person name="Zeng Q."/>
            <person name="Gargeya S."/>
            <person name="Fitzgerald M."/>
            <person name="Haas B."/>
            <person name="Abouelleil A."/>
            <person name="Alvarado L."/>
            <person name="Arachchi H.M."/>
            <person name="Berlin A.M."/>
            <person name="Chapman S.B."/>
            <person name="Dewar J."/>
            <person name="Goldberg J."/>
            <person name="Griggs A."/>
            <person name="Gujja S."/>
            <person name="Hansen M."/>
            <person name="Howarth C."/>
            <person name="Imamovic A."/>
            <person name="Larimer J."/>
            <person name="McCowan C."/>
            <person name="Murphy C."/>
            <person name="Neiman D."/>
            <person name="Pearson M."/>
            <person name="Priest M."/>
            <person name="Roberts A."/>
            <person name="Saif S."/>
            <person name="Shea T."/>
            <person name="Sisk P."/>
            <person name="Sykes S."/>
            <person name="Wortman J."/>
            <person name="Nusbaum C."/>
            <person name="Birren B."/>
        </authorList>
    </citation>
    <scope>NUCLEOTIDE SEQUENCE [LARGE SCALE GENOMIC DNA]</scope>
    <source>
        <strain evidence="3 4">VD196</strain>
    </source>
</reference>
<dbReference type="InterPro" id="IPR002559">
    <property type="entry name" value="Transposase_11"/>
</dbReference>
<feature type="transmembrane region" description="Helical" evidence="1">
    <location>
        <begin position="117"/>
        <end position="134"/>
    </location>
</feature>
<dbReference type="GO" id="GO:0003677">
    <property type="term" value="F:DNA binding"/>
    <property type="evidence" value="ECO:0007669"/>
    <property type="project" value="InterPro"/>
</dbReference>
<evidence type="ECO:0000313" key="4">
    <source>
        <dbReference type="Proteomes" id="UP000014023"/>
    </source>
</evidence>
<protein>
    <recommendedName>
        <fullName evidence="2">Transposase IS4-like domain-containing protein</fullName>
    </recommendedName>
</protein>
<dbReference type="Proteomes" id="UP000014023">
    <property type="component" value="Unassembled WGS sequence"/>
</dbReference>
<accession>A0A9W5PXM8</accession>
<feature type="domain" description="Transposase IS4-like" evidence="2">
    <location>
        <begin position="8"/>
        <end position="81"/>
    </location>
</feature>
<dbReference type="PANTHER" id="PTHR30007:SF1">
    <property type="entry name" value="BLR1914 PROTEIN"/>
    <property type="match status" value="1"/>
</dbReference>
<keyword evidence="1" id="KW-1133">Transmembrane helix</keyword>
<dbReference type="PANTHER" id="PTHR30007">
    <property type="entry name" value="PHP DOMAIN PROTEIN"/>
    <property type="match status" value="1"/>
</dbReference>
<proteinExistence type="predicted"/>
<dbReference type="Pfam" id="PF01609">
    <property type="entry name" value="DDE_Tnp_1"/>
    <property type="match status" value="1"/>
</dbReference>
<evidence type="ECO:0000259" key="2">
    <source>
        <dbReference type="Pfam" id="PF01609"/>
    </source>
</evidence>
<dbReference type="NCBIfam" id="NF033580">
    <property type="entry name" value="transpos_IS5_3"/>
    <property type="match status" value="1"/>
</dbReference>
<keyword evidence="1" id="KW-0812">Transmembrane</keyword>
<dbReference type="GO" id="GO:0006313">
    <property type="term" value="P:DNA transposition"/>
    <property type="evidence" value="ECO:0007669"/>
    <property type="project" value="InterPro"/>
</dbReference>
<keyword evidence="1" id="KW-0472">Membrane</keyword>
<evidence type="ECO:0000313" key="3">
    <source>
        <dbReference type="EMBL" id="EOO57796.1"/>
    </source>
</evidence>
<name>A0A9W5PXM8_BACCE</name>
<evidence type="ECO:0000256" key="1">
    <source>
        <dbReference type="SAM" id="Phobius"/>
    </source>
</evidence>
<dbReference type="EMBL" id="AHFL01000089">
    <property type="protein sequence ID" value="EOO57796.1"/>
    <property type="molecule type" value="Genomic_DNA"/>
</dbReference>
<gene>
    <name evidence="3" type="ORF">IKE_06284</name>
</gene>
<dbReference type="AlphaFoldDB" id="A0A9W5PXM8"/>